<accession>A0A6P8EUM6</accession>
<keyword evidence="7" id="KW-0808">Transferase</keyword>
<comment type="catalytic activity">
    <reaction evidence="18">
        <text>N(6),N(6)-dimethyl-L-lysyl(9)-[histone H3] + S-adenosyl-L-methionine = N(6),N(6),N(6)-trimethyl-L-lysyl(9)-[histone H3] + S-adenosyl-L-homocysteine + H(+)</text>
        <dbReference type="Rhea" id="RHEA:60288"/>
        <dbReference type="Rhea" id="RHEA-COMP:15538"/>
        <dbReference type="Rhea" id="RHEA-COMP:15541"/>
        <dbReference type="ChEBI" id="CHEBI:15378"/>
        <dbReference type="ChEBI" id="CHEBI:57856"/>
        <dbReference type="ChEBI" id="CHEBI:59789"/>
        <dbReference type="ChEBI" id="CHEBI:61961"/>
        <dbReference type="ChEBI" id="CHEBI:61976"/>
        <dbReference type="EC" id="2.1.1.366"/>
    </reaction>
</comment>
<dbReference type="InterPro" id="IPR001739">
    <property type="entry name" value="Methyl_CpG_DNA-bd"/>
</dbReference>
<keyword evidence="3" id="KW-0158">Chromosome</keyword>
<feature type="region of interest" description="Disordered" evidence="19">
    <location>
        <begin position="529"/>
        <end position="556"/>
    </location>
</feature>
<dbReference type="GO" id="GO:0005694">
    <property type="term" value="C:chromosome"/>
    <property type="evidence" value="ECO:0007669"/>
    <property type="project" value="UniProtKB-SubCell"/>
</dbReference>
<dbReference type="Pfam" id="PF05033">
    <property type="entry name" value="Pre-SET"/>
    <property type="match status" value="1"/>
</dbReference>
<dbReference type="AlphaFoldDB" id="A0A6P8EUM6"/>
<reference evidence="23 24" key="1">
    <citation type="submission" date="2025-04" db="UniProtKB">
        <authorList>
            <consortium name="RefSeq"/>
        </authorList>
    </citation>
    <scope>IDENTIFICATION</scope>
</reference>
<keyword evidence="4" id="KW-0217">Developmental protein</keyword>
<protein>
    <recommendedName>
        <fullName evidence="16">Histone-lysine N-methyltransferase SETDB2</fullName>
        <ecNumber evidence="15">2.1.1.366</ecNumber>
    </recommendedName>
    <alternativeName>
        <fullName evidence="17">SET domain bifurcated 2</fullName>
    </alternativeName>
</protein>
<evidence type="ECO:0000256" key="2">
    <source>
        <dbReference type="ARBA" id="ARBA00004286"/>
    </source>
</evidence>
<evidence type="ECO:0000256" key="19">
    <source>
        <dbReference type="SAM" id="MobiDB-lite"/>
    </source>
</evidence>
<sequence length="629" mass="71291">MGEGEIALLKIEKAKAFWRNVDVDNVFEMLLQYLVHLRELIKGNTASDKEYVQGMNVLQDLEMKDKLNMKHYAIEEVVIGEELLTKSDLGCSQLTFKESRQLEDILPEQNISYDDSRELEPVVLDHRDPLTPLSPHQDMFDLVLLSPSPYNIENALGHFCSSQSMFEPHDCSPACLAVLPPHPDHFLGQNPLRAPLLCQFRRQCSSKTQFSTADDVAITTQITEEENEDVFYKTPCGRELHTFEEVMHYLRQTEAFGVLQPWNFSFHPLVQPELPPMMTTLSRRDMSRGIESVAVQLCNEVDSAQPTEFRYRRERWPHGCFLSAGELFSACCDCTDGCSDSRSCACLQLARKAAGGPVQFYTHQRLQQPAPTGLYECSPWCGCDPYHCLNRVVQHGVRVRLQVFRRCDQGWGVRCRDDLDVGTFVCTYAGVVLRTEQNSEESPVVKCAREEAVSDDEVEVVEEWTLPMTGSSATTTDPCSPSHIPVIQRPTDHTLPATDGDEDSVRREDQERILSVGKVAPVTVAVRGEEKTGIEEEPQLKEKDSRKRTGTQEEVWRSSNTKQNYYLDATKEGNVGRFIKHSCSPNLFVQNVFIDTHDPQFPVMAFFTSRTVKAGTELTWNYSHDVSSD</sequence>
<comment type="subcellular location">
    <subcellularLocation>
        <location evidence="2">Chromosome</location>
    </subcellularLocation>
    <subcellularLocation>
        <location evidence="1">Nucleus</location>
    </subcellularLocation>
</comment>
<feature type="compositionally biased region" description="Polar residues" evidence="19">
    <location>
        <begin position="469"/>
        <end position="479"/>
    </location>
</feature>
<keyword evidence="12" id="KW-0156">Chromatin regulator</keyword>
<evidence type="ECO:0000256" key="4">
    <source>
        <dbReference type="ARBA" id="ARBA00022473"/>
    </source>
</evidence>
<dbReference type="GO" id="GO:0003677">
    <property type="term" value="F:DNA binding"/>
    <property type="evidence" value="ECO:0007669"/>
    <property type="project" value="InterPro"/>
</dbReference>
<dbReference type="GO" id="GO:0051301">
    <property type="term" value="P:cell division"/>
    <property type="evidence" value="ECO:0007669"/>
    <property type="project" value="UniProtKB-KW"/>
</dbReference>
<proteinExistence type="predicted"/>
<gene>
    <name evidence="23 24 25 26 27" type="primary">setdb2</name>
</gene>
<dbReference type="RefSeq" id="XP_031414590.1">
    <property type="nucleotide sequence ID" value="XM_031558730.2"/>
</dbReference>
<keyword evidence="14" id="KW-0131">Cell cycle</keyword>
<organism evidence="22 25">
    <name type="scientific">Clupea harengus</name>
    <name type="common">Atlantic herring</name>
    <dbReference type="NCBI Taxonomy" id="7950"/>
    <lineage>
        <taxon>Eukaryota</taxon>
        <taxon>Metazoa</taxon>
        <taxon>Chordata</taxon>
        <taxon>Craniata</taxon>
        <taxon>Vertebrata</taxon>
        <taxon>Euteleostomi</taxon>
        <taxon>Actinopterygii</taxon>
        <taxon>Neopterygii</taxon>
        <taxon>Teleostei</taxon>
        <taxon>Clupei</taxon>
        <taxon>Clupeiformes</taxon>
        <taxon>Clupeoidei</taxon>
        <taxon>Clupeidae</taxon>
        <taxon>Clupea</taxon>
    </lineage>
</organism>
<evidence type="ECO:0000313" key="22">
    <source>
        <dbReference type="Proteomes" id="UP000515152"/>
    </source>
</evidence>
<evidence type="ECO:0000256" key="10">
    <source>
        <dbReference type="ARBA" id="ARBA00022776"/>
    </source>
</evidence>
<dbReference type="RefSeq" id="XP_031414591.1">
    <property type="nucleotide sequence ID" value="XM_031558731.2"/>
</dbReference>
<dbReference type="GO" id="GO:0005634">
    <property type="term" value="C:nucleus"/>
    <property type="evidence" value="ECO:0007669"/>
    <property type="project" value="UniProtKB-SubCell"/>
</dbReference>
<evidence type="ECO:0000313" key="27">
    <source>
        <dbReference type="RefSeq" id="XP_031414594.1"/>
    </source>
</evidence>
<evidence type="ECO:0000259" key="20">
    <source>
        <dbReference type="PROSITE" id="PS50280"/>
    </source>
</evidence>
<dbReference type="PROSITE" id="PS50867">
    <property type="entry name" value="PRE_SET"/>
    <property type="match status" value="1"/>
</dbReference>
<keyword evidence="8" id="KW-0949">S-adenosyl-L-methionine</keyword>
<evidence type="ECO:0000256" key="7">
    <source>
        <dbReference type="ARBA" id="ARBA00022679"/>
    </source>
</evidence>
<dbReference type="GO" id="GO:0008270">
    <property type="term" value="F:zinc ion binding"/>
    <property type="evidence" value="ECO:0007669"/>
    <property type="project" value="InterPro"/>
</dbReference>
<feature type="domain" description="SET" evidence="20">
    <location>
        <begin position="399"/>
        <end position="623"/>
    </location>
</feature>
<dbReference type="CTD" id="83852"/>
<dbReference type="RefSeq" id="XP_031414592.1">
    <property type="nucleotide sequence ID" value="XM_031558732.2"/>
</dbReference>
<dbReference type="InterPro" id="IPR016177">
    <property type="entry name" value="DNA-bd_dom_sf"/>
</dbReference>
<dbReference type="SMART" id="SM00317">
    <property type="entry name" value="SET"/>
    <property type="match status" value="1"/>
</dbReference>
<keyword evidence="9" id="KW-0479">Metal-binding</keyword>
<evidence type="ECO:0000256" key="3">
    <source>
        <dbReference type="ARBA" id="ARBA00022454"/>
    </source>
</evidence>
<keyword evidence="22" id="KW-1185">Reference proteome</keyword>
<dbReference type="InterPro" id="IPR051516">
    <property type="entry name" value="SETDB_methyltransferase"/>
</dbReference>
<evidence type="ECO:0000256" key="17">
    <source>
        <dbReference type="ARBA" id="ARBA00042995"/>
    </source>
</evidence>
<dbReference type="GO" id="GO:0140947">
    <property type="term" value="F:histone H3K9me2 methyltransferase activity"/>
    <property type="evidence" value="ECO:0007669"/>
    <property type="project" value="UniProtKB-EC"/>
</dbReference>
<evidence type="ECO:0000256" key="8">
    <source>
        <dbReference type="ARBA" id="ARBA00022691"/>
    </source>
</evidence>
<evidence type="ECO:0000256" key="16">
    <source>
        <dbReference type="ARBA" id="ARBA00040299"/>
    </source>
</evidence>
<evidence type="ECO:0000256" key="13">
    <source>
        <dbReference type="ARBA" id="ARBA00023242"/>
    </source>
</evidence>
<feature type="region of interest" description="Disordered" evidence="19">
    <location>
        <begin position="469"/>
        <end position="505"/>
    </location>
</feature>
<evidence type="ECO:0000256" key="6">
    <source>
        <dbReference type="ARBA" id="ARBA00022618"/>
    </source>
</evidence>
<dbReference type="GO" id="GO:0032259">
    <property type="term" value="P:methylation"/>
    <property type="evidence" value="ECO:0007669"/>
    <property type="project" value="UniProtKB-KW"/>
</dbReference>
<dbReference type="InterPro" id="IPR001214">
    <property type="entry name" value="SET_dom"/>
</dbReference>
<dbReference type="InterPro" id="IPR046341">
    <property type="entry name" value="SET_dom_sf"/>
</dbReference>
<dbReference type="GO" id="GO:0010629">
    <property type="term" value="P:negative regulation of gene expression"/>
    <property type="evidence" value="ECO:0007669"/>
    <property type="project" value="TreeGrafter"/>
</dbReference>
<dbReference type="Pfam" id="PF01429">
    <property type="entry name" value="MBD"/>
    <property type="match status" value="1"/>
</dbReference>
<evidence type="ECO:0000256" key="11">
    <source>
        <dbReference type="ARBA" id="ARBA00022833"/>
    </source>
</evidence>
<dbReference type="Gene3D" id="2.170.270.10">
    <property type="entry name" value="SET domain"/>
    <property type="match status" value="2"/>
</dbReference>
<dbReference type="PANTHER" id="PTHR46024">
    <property type="entry name" value="HISTONE-LYSINE N-METHYLTRANSFERASE EGGLESS"/>
    <property type="match status" value="1"/>
</dbReference>
<keyword evidence="13" id="KW-0539">Nucleus</keyword>
<dbReference type="EC" id="2.1.1.366" evidence="15"/>
<keyword evidence="6" id="KW-0132">Cell division</keyword>
<dbReference type="OrthoDB" id="5792673at2759"/>
<evidence type="ECO:0000256" key="12">
    <source>
        <dbReference type="ARBA" id="ARBA00022853"/>
    </source>
</evidence>
<feature type="domain" description="Pre-SET" evidence="21">
    <location>
        <begin position="330"/>
        <end position="396"/>
    </location>
</feature>
<dbReference type="GO" id="GO:0070828">
    <property type="term" value="P:heterochromatin organization"/>
    <property type="evidence" value="ECO:0007669"/>
    <property type="project" value="TreeGrafter"/>
</dbReference>
<dbReference type="RefSeq" id="XP_031414594.1">
    <property type="nucleotide sequence ID" value="XM_031558734.2"/>
</dbReference>
<dbReference type="PROSITE" id="PS50280">
    <property type="entry name" value="SET"/>
    <property type="match status" value="1"/>
</dbReference>
<dbReference type="InterPro" id="IPR007728">
    <property type="entry name" value="Pre-SET_dom"/>
</dbReference>
<keyword evidence="11" id="KW-0862">Zinc</keyword>
<dbReference type="SUPFAM" id="SSF82199">
    <property type="entry name" value="SET domain"/>
    <property type="match status" value="1"/>
</dbReference>
<dbReference type="GeneID" id="105896516"/>
<dbReference type="RefSeq" id="XP_031414593.1">
    <property type="nucleotide sequence ID" value="XM_031558733.2"/>
</dbReference>
<evidence type="ECO:0000256" key="15">
    <source>
        <dbReference type="ARBA" id="ARBA00039052"/>
    </source>
</evidence>
<dbReference type="SMART" id="SM00391">
    <property type="entry name" value="MBD"/>
    <property type="match status" value="1"/>
</dbReference>
<evidence type="ECO:0000313" key="26">
    <source>
        <dbReference type="RefSeq" id="XP_031414593.1"/>
    </source>
</evidence>
<evidence type="ECO:0000256" key="5">
    <source>
        <dbReference type="ARBA" id="ARBA00022603"/>
    </source>
</evidence>
<name>A0A6P8EUM6_CLUHA</name>
<evidence type="ECO:0000256" key="9">
    <source>
        <dbReference type="ARBA" id="ARBA00022723"/>
    </source>
</evidence>
<evidence type="ECO:0000256" key="14">
    <source>
        <dbReference type="ARBA" id="ARBA00023306"/>
    </source>
</evidence>
<keyword evidence="5" id="KW-0489">Methyltransferase</keyword>
<evidence type="ECO:0000259" key="21">
    <source>
        <dbReference type="PROSITE" id="PS50867"/>
    </source>
</evidence>
<evidence type="ECO:0000256" key="18">
    <source>
        <dbReference type="ARBA" id="ARBA00049087"/>
    </source>
</evidence>
<dbReference type="SMART" id="SM00468">
    <property type="entry name" value="PreSET"/>
    <property type="match status" value="1"/>
</dbReference>
<dbReference type="GeneTree" id="ENSGT00940000158209"/>
<dbReference type="SUPFAM" id="SSF54171">
    <property type="entry name" value="DNA-binding domain"/>
    <property type="match status" value="1"/>
</dbReference>
<dbReference type="Pfam" id="PF00856">
    <property type="entry name" value="SET"/>
    <property type="match status" value="1"/>
</dbReference>
<dbReference type="KEGG" id="char:105896516"/>
<dbReference type="PANTHER" id="PTHR46024:SF3">
    <property type="entry name" value="HISTONE-LYSINE N-METHYLTRANSFERASE SETDB2"/>
    <property type="match status" value="1"/>
</dbReference>
<evidence type="ECO:0000313" key="25">
    <source>
        <dbReference type="RefSeq" id="XP_031414592.1"/>
    </source>
</evidence>
<evidence type="ECO:0000313" key="23">
    <source>
        <dbReference type="RefSeq" id="XP_031414590.1"/>
    </source>
</evidence>
<evidence type="ECO:0000313" key="24">
    <source>
        <dbReference type="RefSeq" id="XP_031414591.1"/>
    </source>
</evidence>
<dbReference type="Proteomes" id="UP000515152">
    <property type="component" value="Chromosome 21"/>
</dbReference>
<evidence type="ECO:0000256" key="1">
    <source>
        <dbReference type="ARBA" id="ARBA00004123"/>
    </source>
</evidence>
<keyword evidence="10" id="KW-0498">Mitosis</keyword>